<organism evidence="1 2">
    <name type="scientific">Colletotrichum lupini</name>
    <dbReference type="NCBI Taxonomy" id="145971"/>
    <lineage>
        <taxon>Eukaryota</taxon>
        <taxon>Fungi</taxon>
        <taxon>Dikarya</taxon>
        <taxon>Ascomycota</taxon>
        <taxon>Pezizomycotina</taxon>
        <taxon>Sordariomycetes</taxon>
        <taxon>Hypocreomycetidae</taxon>
        <taxon>Glomerellales</taxon>
        <taxon>Glomerellaceae</taxon>
        <taxon>Colletotrichum</taxon>
        <taxon>Colletotrichum acutatum species complex</taxon>
    </lineage>
</organism>
<proteinExistence type="predicted"/>
<dbReference type="RefSeq" id="XP_049151274.1">
    <property type="nucleotide sequence ID" value="XM_049294128.1"/>
</dbReference>
<name>A0A9Q8T690_9PEZI</name>
<evidence type="ECO:0000313" key="2">
    <source>
        <dbReference type="Proteomes" id="UP000830671"/>
    </source>
</evidence>
<dbReference type="AlphaFoldDB" id="A0A9Q8T690"/>
<gene>
    <name evidence="1" type="ORF">CLUP02_15204</name>
</gene>
<accession>A0A9Q8T690</accession>
<dbReference type="Proteomes" id="UP000830671">
    <property type="component" value="Chromosome 8"/>
</dbReference>
<dbReference type="GeneID" id="73349138"/>
<dbReference type="EMBL" id="CP019480">
    <property type="protein sequence ID" value="UQC89673.1"/>
    <property type="molecule type" value="Genomic_DNA"/>
</dbReference>
<keyword evidence="2" id="KW-1185">Reference proteome</keyword>
<sequence length="96" mass="10344">MEQTFGKDSSKDDCYFHAPQTSATTAICVMLTPLSQLLVSDTVKLAFVPSLIVVNESDVSAMAIISTNIADRSCTRSQFMEAGTLSHKLEEASHSS</sequence>
<dbReference type="KEGG" id="clup:CLUP02_15204"/>
<reference evidence="1" key="1">
    <citation type="journal article" date="2021" name="Mol. Plant Microbe Interact.">
        <title>Complete Genome Sequence of the Plant-Pathogenic Fungus Colletotrichum lupini.</title>
        <authorList>
            <person name="Baroncelli R."/>
            <person name="Pensec F."/>
            <person name="Da Lio D."/>
            <person name="Boufleur T."/>
            <person name="Vicente I."/>
            <person name="Sarrocco S."/>
            <person name="Picot A."/>
            <person name="Baraldi E."/>
            <person name="Sukno S."/>
            <person name="Thon M."/>
            <person name="Le Floch G."/>
        </authorList>
    </citation>
    <scope>NUCLEOTIDE SEQUENCE</scope>
    <source>
        <strain evidence="1">IMI 504893</strain>
    </source>
</reference>
<evidence type="ECO:0000313" key="1">
    <source>
        <dbReference type="EMBL" id="UQC89673.1"/>
    </source>
</evidence>
<protein>
    <submittedName>
        <fullName evidence="1">Uncharacterized protein</fullName>
    </submittedName>
</protein>